<dbReference type="Gene3D" id="1.25.10.10">
    <property type="entry name" value="Leucine-rich Repeat Variant"/>
    <property type="match status" value="1"/>
</dbReference>
<evidence type="ECO:0000313" key="2">
    <source>
        <dbReference type="EMBL" id="GMN40226.1"/>
    </source>
</evidence>
<dbReference type="EMBL" id="BTGU01000010">
    <property type="protein sequence ID" value="GMN40226.1"/>
    <property type="molecule type" value="Genomic_DNA"/>
</dbReference>
<dbReference type="SUPFAM" id="SSF48371">
    <property type="entry name" value="ARM repeat"/>
    <property type="match status" value="1"/>
</dbReference>
<dbReference type="InterPro" id="IPR016024">
    <property type="entry name" value="ARM-type_fold"/>
</dbReference>
<organism evidence="2 3">
    <name type="scientific">Ficus carica</name>
    <name type="common">Common fig</name>
    <dbReference type="NCBI Taxonomy" id="3494"/>
    <lineage>
        <taxon>Eukaryota</taxon>
        <taxon>Viridiplantae</taxon>
        <taxon>Streptophyta</taxon>
        <taxon>Embryophyta</taxon>
        <taxon>Tracheophyta</taxon>
        <taxon>Spermatophyta</taxon>
        <taxon>Magnoliopsida</taxon>
        <taxon>eudicotyledons</taxon>
        <taxon>Gunneridae</taxon>
        <taxon>Pentapetalae</taxon>
        <taxon>rosids</taxon>
        <taxon>fabids</taxon>
        <taxon>Rosales</taxon>
        <taxon>Moraceae</taxon>
        <taxon>Ficeae</taxon>
        <taxon>Ficus</taxon>
    </lineage>
</organism>
<dbReference type="Proteomes" id="UP001187192">
    <property type="component" value="Unassembled WGS sequence"/>
</dbReference>
<protein>
    <recommendedName>
        <fullName evidence="1">Symplekin/Pta1 N-terminal domain-containing protein</fullName>
    </recommendedName>
</protein>
<accession>A0AA88D2L2</accession>
<name>A0AA88D2L2_FICCA</name>
<proteinExistence type="predicted"/>
<dbReference type="InterPro" id="IPR011989">
    <property type="entry name" value="ARM-like"/>
</dbReference>
<feature type="domain" description="Symplekin/Pta1 N-terminal" evidence="1">
    <location>
        <begin position="112"/>
        <end position="256"/>
    </location>
</feature>
<comment type="caution">
    <text evidence="2">The sequence shown here is derived from an EMBL/GenBank/DDBJ whole genome shotgun (WGS) entry which is preliminary data.</text>
</comment>
<dbReference type="AlphaFoldDB" id="A0AA88D2L2"/>
<keyword evidence="3" id="KW-1185">Reference proteome</keyword>
<dbReference type="PANTHER" id="PTHR47184">
    <property type="entry name" value="PHOSPHATIDYLINOSITOL 3-AND 4-KINASE FAMILY PROTEIN-RELATED"/>
    <property type="match status" value="1"/>
</dbReference>
<sequence>MAGAARDQALSLLAAANNHGDLAVKLSSLRQAKDILFSLDPSSAADLFPYLVELQSSPETLVRRSLLESLNNADSFPGFLMAGSLVEEIGLKAMEHSSVLMPVLLTLLRDDDSNVAKHSIVSGSNIFCCVLEEMAFQFQRRGKIERWLEELWSWKVKFKDAVFAIALEPGSAGTKLLALKFLETYVLLFTSNSGETEASVAEGSRRTFNISSLVGGHPILDPYILMSEANRTLGILLNLLQSASSLPGSLTITVVNWSGGGTCIFHHADELCYEELMDTAAWWYR</sequence>
<dbReference type="InterPro" id="IPR032460">
    <property type="entry name" value="Symplekin/Pta1_N"/>
</dbReference>
<evidence type="ECO:0000259" key="1">
    <source>
        <dbReference type="Pfam" id="PF11935"/>
    </source>
</evidence>
<evidence type="ECO:0000313" key="3">
    <source>
        <dbReference type="Proteomes" id="UP001187192"/>
    </source>
</evidence>
<gene>
    <name evidence="2" type="ORF">TIFTF001_009445</name>
</gene>
<reference evidence="2" key="1">
    <citation type="submission" date="2023-07" db="EMBL/GenBank/DDBJ databases">
        <title>draft genome sequence of fig (Ficus carica).</title>
        <authorList>
            <person name="Takahashi T."/>
            <person name="Nishimura K."/>
        </authorList>
    </citation>
    <scope>NUCLEOTIDE SEQUENCE</scope>
</reference>
<dbReference type="Pfam" id="PF11935">
    <property type="entry name" value="SYMPK_PTA1_N"/>
    <property type="match status" value="1"/>
</dbReference>
<dbReference type="PANTHER" id="PTHR47184:SF3">
    <property type="entry name" value="PHOSPHATIDYLINOSITOL 3-AND 4-KINASE FAMILY PROTEIN-RELATED"/>
    <property type="match status" value="1"/>
</dbReference>